<accession>A0A2H9T2J1</accession>
<reference evidence="1" key="1">
    <citation type="journal article" date="2017" name="Appl. Environ. Microbiol.">
        <title>Molecular characterization of an Endozoicomonas-like organism causing infection in king scallop Pecten maximus L.</title>
        <authorList>
            <person name="Cano I."/>
            <person name="van Aerle R."/>
            <person name="Ross S."/>
            <person name="Verner-Jeffreys D.W."/>
            <person name="Paley R.K."/>
            <person name="Rimmer G."/>
            <person name="Ryder D."/>
            <person name="Hooper P."/>
            <person name="Stone D."/>
            <person name="Feist S.W."/>
        </authorList>
    </citation>
    <scope>NUCLEOTIDE SEQUENCE</scope>
</reference>
<evidence type="ECO:0000313" key="1">
    <source>
        <dbReference type="EMBL" id="PJE77441.1"/>
    </source>
</evidence>
<protein>
    <submittedName>
        <fullName evidence="1">Uncharacterized protein</fullName>
    </submittedName>
</protein>
<name>A0A2H9T2J1_9ZZZZ</name>
<dbReference type="AlphaFoldDB" id="A0A2H9T2J1"/>
<dbReference type="EMBL" id="NSIT01000602">
    <property type="protein sequence ID" value="PJE77441.1"/>
    <property type="molecule type" value="Genomic_DNA"/>
</dbReference>
<proteinExistence type="predicted"/>
<organism evidence="1">
    <name type="scientific">invertebrate metagenome</name>
    <dbReference type="NCBI Taxonomy" id="1711999"/>
    <lineage>
        <taxon>unclassified sequences</taxon>
        <taxon>metagenomes</taxon>
        <taxon>organismal metagenomes</taxon>
    </lineage>
</organism>
<gene>
    <name evidence="1" type="ORF">CI610_03637</name>
</gene>
<comment type="caution">
    <text evidence="1">The sequence shown here is derived from an EMBL/GenBank/DDBJ whole genome shotgun (WGS) entry which is preliminary data.</text>
</comment>
<sequence>MFLKKGKRKKSYIYVNCLTPLTLSKSASFIFLDSYGTWETEISEGKERPKRKKTVAGDMMNIDKPKVTSSGLCTCAIWVEKNHSRSLKKDVSITSGNV</sequence>